<dbReference type="Gene3D" id="3.40.50.300">
    <property type="entry name" value="P-loop containing nucleotide triphosphate hydrolases"/>
    <property type="match status" value="1"/>
</dbReference>
<comment type="similarity">
    <text evidence="2">Belongs to the TsaE family.</text>
</comment>
<dbReference type="RefSeq" id="WP_039649923.1">
    <property type="nucleotide sequence ID" value="NZ_CP007770.1"/>
</dbReference>
<keyword evidence="5" id="KW-0819">tRNA processing</keyword>
<keyword evidence="11" id="KW-0012">Acyltransferase</keyword>
<name>A0A0A8H0Y8_9BACT</name>
<evidence type="ECO:0000256" key="9">
    <source>
        <dbReference type="ARBA" id="ARBA00022842"/>
    </source>
</evidence>
<evidence type="ECO:0000256" key="1">
    <source>
        <dbReference type="ARBA" id="ARBA00004496"/>
    </source>
</evidence>
<evidence type="ECO:0000256" key="10">
    <source>
        <dbReference type="ARBA" id="ARBA00032441"/>
    </source>
</evidence>
<dbReference type="GO" id="GO:0016746">
    <property type="term" value="F:acyltransferase activity"/>
    <property type="evidence" value="ECO:0007669"/>
    <property type="project" value="UniProtKB-KW"/>
</dbReference>
<keyword evidence="11" id="KW-0808">Transferase</keyword>
<dbReference type="SUPFAM" id="SSF52540">
    <property type="entry name" value="P-loop containing nucleoside triphosphate hydrolases"/>
    <property type="match status" value="1"/>
</dbReference>
<keyword evidence="8" id="KW-0067">ATP-binding</keyword>
<sequence>MKELVLKQDELETLFRTMPKNGVVILKGELASGKTTLVQNFAKFLNISQKLNSPTFSIMQSYPFEYGVLYHYDIYQEGFDGLVKNGLIENFFEDGLHLVEWGDEKLKKYLDKYQIFNIILEIIPYENKRKYIIYE</sequence>
<keyword evidence="9" id="KW-0460">Magnesium</keyword>
<dbReference type="PANTHER" id="PTHR33540:SF2">
    <property type="entry name" value="TRNA THREONYLCARBAMOYLADENOSINE BIOSYNTHESIS PROTEIN TSAE"/>
    <property type="match status" value="1"/>
</dbReference>
<dbReference type="KEGG" id="cis:CINS_0727"/>
<dbReference type="Pfam" id="PF02367">
    <property type="entry name" value="TsaE"/>
    <property type="match status" value="1"/>
</dbReference>
<dbReference type="GO" id="GO:0002949">
    <property type="term" value="P:tRNA threonylcarbamoyladenosine modification"/>
    <property type="evidence" value="ECO:0007669"/>
    <property type="project" value="InterPro"/>
</dbReference>
<gene>
    <name evidence="11" type="primary">tsaE</name>
    <name evidence="11" type="ORF">CINS_0727</name>
</gene>
<evidence type="ECO:0000256" key="5">
    <source>
        <dbReference type="ARBA" id="ARBA00022694"/>
    </source>
</evidence>
<dbReference type="GO" id="GO:0005524">
    <property type="term" value="F:ATP binding"/>
    <property type="evidence" value="ECO:0007669"/>
    <property type="project" value="UniProtKB-KW"/>
</dbReference>
<evidence type="ECO:0000313" key="12">
    <source>
        <dbReference type="Proteomes" id="UP000031163"/>
    </source>
</evidence>
<dbReference type="InterPro" id="IPR003442">
    <property type="entry name" value="T6A_TsaE"/>
</dbReference>
<keyword evidence="4" id="KW-0963">Cytoplasm</keyword>
<dbReference type="GeneID" id="74431530"/>
<dbReference type="EMBL" id="CP007770">
    <property type="protein sequence ID" value="AJC87696.1"/>
    <property type="molecule type" value="Genomic_DNA"/>
</dbReference>
<evidence type="ECO:0000256" key="8">
    <source>
        <dbReference type="ARBA" id="ARBA00022840"/>
    </source>
</evidence>
<dbReference type="PANTHER" id="PTHR33540">
    <property type="entry name" value="TRNA THREONYLCARBAMOYLADENOSINE BIOSYNTHESIS PROTEIN TSAE"/>
    <property type="match status" value="1"/>
</dbReference>
<dbReference type="NCBIfam" id="TIGR00150">
    <property type="entry name" value="T6A_YjeE"/>
    <property type="match status" value="1"/>
</dbReference>
<keyword evidence="7" id="KW-0547">Nucleotide-binding</keyword>
<evidence type="ECO:0000256" key="6">
    <source>
        <dbReference type="ARBA" id="ARBA00022723"/>
    </source>
</evidence>
<evidence type="ECO:0000313" key="11">
    <source>
        <dbReference type="EMBL" id="AJC87696.1"/>
    </source>
</evidence>
<evidence type="ECO:0000256" key="2">
    <source>
        <dbReference type="ARBA" id="ARBA00007599"/>
    </source>
</evidence>
<dbReference type="Proteomes" id="UP000031163">
    <property type="component" value="Chromosome"/>
</dbReference>
<dbReference type="InterPro" id="IPR027417">
    <property type="entry name" value="P-loop_NTPase"/>
</dbReference>
<reference evidence="11 12" key="1">
    <citation type="journal article" date="2014" name="Genome Biol. Evol.">
        <title>Comparative Genomics of the Campylobacter lari Group.</title>
        <authorList>
            <person name="Miller W.G."/>
            <person name="Yee E."/>
            <person name="Chapman M.H."/>
            <person name="Smith T.P."/>
            <person name="Bono J.L."/>
            <person name="Huynh S."/>
            <person name="Parker C.T."/>
            <person name="Vandamme P."/>
            <person name="Luong K."/>
            <person name="Korlach J."/>
        </authorList>
    </citation>
    <scope>NUCLEOTIDE SEQUENCE [LARGE SCALE GENOMIC DNA]</scope>
    <source>
        <strain evidence="11 12">NCTC 12927</strain>
    </source>
</reference>
<evidence type="ECO:0000256" key="7">
    <source>
        <dbReference type="ARBA" id="ARBA00022741"/>
    </source>
</evidence>
<dbReference type="GO" id="GO:0005737">
    <property type="term" value="C:cytoplasm"/>
    <property type="evidence" value="ECO:0007669"/>
    <property type="project" value="UniProtKB-SubCell"/>
</dbReference>
<keyword evidence="6" id="KW-0479">Metal-binding</keyword>
<protein>
    <recommendedName>
        <fullName evidence="3">tRNA threonylcarbamoyladenosine biosynthesis protein TsaE</fullName>
    </recommendedName>
    <alternativeName>
        <fullName evidence="10">t(6)A37 threonylcarbamoyladenosine biosynthesis protein TsaE</fullName>
    </alternativeName>
</protein>
<proteinExistence type="inferred from homology"/>
<dbReference type="AlphaFoldDB" id="A0A0A8H0Y8"/>
<evidence type="ECO:0000256" key="3">
    <source>
        <dbReference type="ARBA" id="ARBA00019010"/>
    </source>
</evidence>
<dbReference type="HOGENOM" id="CLU_087829_5_3_7"/>
<comment type="subcellular location">
    <subcellularLocation>
        <location evidence="1">Cytoplasm</location>
    </subcellularLocation>
</comment>
<organism evidence="11 12">
    <name type="scientific">Campylobacter insulaenigrae NCTC 12927</name>
    <dbReference type="NCBI Taxonomy" id="1031564"/>
    <lineage>
        <taxon>Bacteria</taxon>
        <taxon>Pseudomonadati</taxon>
        <taxon>Campylobacterota</taxon>
        <taxon>Epsilonproteobacteria</taxon>
        <taxon>Campylobacterales</taxon>
        <taxon>Campylobacteraceae</taxon>
        <taxon>Campylobacter</taxon>
    </lineage>
</organism>
<dbReference type="STRING" id="1031564.CINS_0727"/>
<dbReference type="GO" id="GO:0046872">
    <property type="term" value="F:metal ion binding"/>
    <property type="evidence" value="ECO:0007669"/>
    <property type="project" value="UniProtKB-KW"/>
</dbReference>
<accession>A0A0A8H0Y8</accession>
<evidence type="ECO:0000256" key="4">
    <source>
        <dbReference type="ARBA" id="ARBA00022490"/>
    </source>
</evidence>